<feature type="coiled-coil region" evidence="1">
    <location>
        <begin position="47"/>
        <end position="78"/>
    </location>
</feature>
<dbReference type="RefSeq" id="XP_036533850.1">
    <property type="nucleotide sequence ID" value="XM_036675232.1"/>
</dbReference>
<dbReference type="GeneID" id="59309950"/>
<dbReference type="OrthoDB" id="5220943at2759"/>
<keyword evidence="1" id="KW-0175">Coiled coil</keyword>
<keyword evidence="3" id="KW-1185">Reference proteome</keyword>
<proteinExistence type="predicted"/>
<name>A0A8H5LGI1_GIBSU</name>
<evidence type="ECO:0000256" key="1">
    <source>
        <dbReference type="SAM" id="Coils"/>
    </source>
</evidence>
<dbReference type="EMBL" id="JAAOAV010000187">
    <property type="protein sequence ID" value="KAF5590906.1"/>
    <property type="molecule type" value="Genomic_DNA"/>
</dbReference>
<evidence type="ECO:0000313" key="2">
    <source>
        <dbReference type="EMBL" id="KAF5590906.1"/>
    </source>
</evidence>
<reference evidence="2 3" key="1">
    <citation type="submission" date="2020-05" db="EMBL/GenBank/DDBJ databases">
        <title>Identification and distribution of gene clusters putatively required for synthesis of sphingolipid metabolism inhibitors in phylogenetically diverse species of the filamentous fungus Fusarium.</title>
        <authorList>
            <person name="Kim H.-S."/>
            <person name="Busman M."/>
            <person name="Brown D.W."/>
            <person name="Divon H."/>
            <person name="Uhlig S."/>
            <person name="Proctor R.H."/>
        </authorList>
    </citation>
    <scope>NUCLEOTIDE SEQUENCE [LARGE SCALE GENOMIC DNA]</scope>
    <source>
        <strain evidence="2 3">NRRL 66333</strain>
    </source>
</reference>
<protein>
    <submittedName>
        <fullName evidence="2">Uncharacterized protein</fullName>
    </submittedName>
</protein>
<organism evidence="2 3">
    <name type="scientific">Gibberella subglutinans</name>
    <name type="common">Fusarium subglutinans</name>
    <dbReference type="NCBI Taxonomy" id="42677"/>
    <lineage>
        <taxon>Eukaryota</taxon>
        <taxon>Fungi</taxon>
        <taxon>Dikarya</taxon>
        <taxon>Ascomycota</taxon>
        <taxon>Pezizomycotina</taxon>
        <taxon>Sordariomycetes</taxon>
        <taxon>Hypocreomycetidae</taxon>
        <taxon>Hypocreales</taxon>
        <taxon>Nectriaceae</taxon>
        <taxon>Fusarium</taxon>
        <taxon>Fusarium fujikuroi species complex</taxon>
    </lineage>
</organism>
<gene>
    <name evidence="2" type="ORF">FSUBG_10635</name>
</gene>
<dbReference type="AlphaFoldDB" id="A0A8H5LGI1"/>
<accession>A0A8H5LGI1</accession>
<sequence>MKATAVETNERAEFPDKLDYVDKTPEGLVKEAVDIVVNASDYQGDTFQSIEKAMMAKKEELQEQIEKLDRRRKQKELLVEGGWDVVVEALSGVK</sequence>
<dbReference type="Proteomes" id="UP000547976">
    <property type="component" value="Unassembled WGS sequence"/>
</dbReference>
<evidence type="ECO:0000313" key="3">
    <source>
        <dbReference type="Proteomes" id="UP000547976"/>
    </source>
</evidence>
<comment type="caution">
    <text evidence="2">The sequence shown here is derived from an EMBL/GenBank/DDBJ whole genome shotgun (WGS) entry which is preliminary data.</text>
</comment>